<keyword evidence="5 6" id="KW-0472">Membrane</keyword>
<evidence type="ECO:0000256" key="5">
    <source>
        <dbReference type="ARBA" id="ARBA00023136"/>
    </source>
</evidence>
<comment type="subcellular location">
    <subcellularLocation>
        <location evidence="1">Cell membrane</location>
        <topology evidence="1">Multi-pass membrane protein</topology>
    </subcellularLocation>
</comment>
<dbReference type="GO" id="GO:0005886">
    <property type="term" value="C:plasma membrane"/>
    <property type="evidence" value="ECO:0007669"/>
    <property type="project" value="UniProtKB-SubCell"/>
</dbReference>
<dbReference type="Pfam" id="PF03631">
    <property type="entry name" value="Virul_fac_BrkB"/>
    <property type="match status" value="1"/>
</dbReference>
<sequence length="299" mass="32854">MIKSRFVKFLRHLNLETIKQTVANVSKRRLLGLASEIAYNAILSLFPAILAILTAIGLLEEGLQDIFKDLAEQLSRIAPKDALDLITEFASNEIASSKNGGLFSLSFIAALWTSSGAIGTAMTALDQIQQTSPDNIRPFWKAKLVSLGLTVGSMILLLIACLLVFISGELLNFIVDNSAGYLDFLSHLWDLMRIPLALAIVAFAFGFIYRFGPSRWKKGTPIMPGAIFAALCWAFVSNLFRIYVANFGNYNKAYGAVGTVIVLMLWLYMTAAVILIGNQLNVTVAESMYPDSQKEIDIN</sequence>
<dbReference type="EMBL" id="AP018227">
    <property type="protein sequence ID" value="BAY81985.1"/>
    <property type="molecule type" value="Genomic_DNA"/>
</dbReference>
<evidence type="ECO:0000313" key="7">
    <source>
        <dbReference type="EMBL" id="BAY81985.1"/>
    </source>
</evidence>
<name>A0A1Z4LL94_9CYAN</name>
<protein>
    <submittedName>
        <fullName evidence="7">Uncharacterized protein</fullName>
    </submittedName>
</protein>
<reference evidence="7 8" key="1">
    <citation type="submission" date="2017-06" db="EMBL/GenBank/DDBJ databases">
        <title>Genome sequencing of cyanobaciteial culture collection at National Institute for Environmental Studies (NIES).</title>
        <authorList>
            <person name="Hirose Y."/>
            <person name="Shimura Y."/>
            <person name="Fujisawa T."/>
            <person name="Nakamura Y."/>
            <person name="Kawachi M."/>
        </authorList>
    </citation>
    <scope>NUCLEOTIDE SEQUENCE [LARGE SCALE GENOMIC DNA]</scope>
    <source>
        <strain evidence="7 8">NIES-267</strain>
    </source>
</reference>
<proteinExistence type="predicted"/>
<keyword evidence="3 6" id="KW-0812">Transmembrane</keyword>
<organism evidence="7 8">
    <name type="scientific">Calothrix parasitica NIES-267</name>
    <dbReference type="NCBI Taxonomy" id="1973488"/>
    <lineage>
        <taxon>Bacteria</taxon>
        <taxon>Bacillati</taxon>
        <taxon>Cyanobacteriota</taxon>
        <taxon>Cyanophyceae</taxon>
        <taxon>Nostocales</taxon>
        <taxon>Calotrichaceae</taxon>
        <taxon>Calothrix</taxon>
    </lineage>
</organism>
<feature type="transmembrane region" description="Helical" evidence="6">
    <location>
        <begin position="256"/>
        <end position="277"/>
    </location>
</feature>
<keyword evidence="4 6" id="KW-1133">Transmembrane helix</keyword>
<evidence type="ECO:0000313" key="8">
    <source>
        <dbReference type="Proteomes" id="UP000218418"/>
    </source>
</evidence>
<evidence type="ECO:0000256" key="1">
    <source>
        <dbReference type="ARBA" id="ARBA00004651"/>
    </source>
</evidence>
<evidence type="ECO:0000256" key="3">
    <source>
        <dbReference type="ARBA" id="ARBA00022692"/>
    </source>
</evidence>
<evidence type="ECO:0000256" key="6">
    <source>
        <dbReference type="SAM" id="Phobius"/>
    </source>
</evidence>
<dbReference type="PIRSF" id="PIRSF035875">
    <property type="entry name" value="RNase_BN"/>
    <property type="match status" value="1"/>
</dbReference>
<keyword evidence="2" id="KW-1003">Cell membrane</keyword>
<keyword evidence="8" id="KW-1185">Reference proteome</keyword>
<evidence type="ECO:0000256" key="2">
    <source>
        <dbReference type="ARBA" id="ARBA00022475"/>
    </source>
</evidence>
<dbReference type="PANTHER" id="PTHR30213">
    <property type="entry name" value="INNER MEMBRANE PROTEIN YHJD"/>
    <property type="match status" value="1"/>
</dbReference>
<feature type="transmembrane region" description="Helical" evidence="6">
    <location>
        <begin position="102"/>
        <end position="125"/>
    </location>
</feature>
<feature type="transmembrane region" description="Helical" evidence="6">
    <location>
        <begin position="221"/>
        <end position="244"/>
    </location>
</feature>
<dbReference type="OrthoDB" id="9775903at2"/>
<feature type="transmembrane region" description="Helical" evidence="6">
    <location>
        <begin position="188"/>
        <end position="209"/>
    </location>
</feature>
<dbReference type="PANTHER" id="PTHR30213:SF0">
    <property type="entry name" value="UPF0761 MEMBRANE PROTEIN YIHY"/>
    <property type="match status" value="1"/>
</dbReference>
<dbReference type="NCBIfam" id="TIGR00765">
    <property type="entry name" value="yihY_not_rbn"/>
    <property type="match status" value="1"/>
</dbReference>
<dbReference type="Proteomes" id="UP000218418">
    <property type="component" value="Chromosome"/>
</dbReference>
<dbReference type="AlphaFoldDB" id="A0A1Z4LL94"/>
<dbReference type="InterPro" id="IPR017039">
    <property type="entry name" value="Virul_fac_BrkB"/>
</dbReference>
<accession>A0A1Z4LL94</accession>
<evidence type="ECO:0000256" key="4">
    <source>
        <dbReference type="ARBA" id="ARBA00022989"/>
    </source>
</evidence>
<gene>
    <name evidence="7" type="ORF">NIES267_14630</name>
</gene>
<feature type="transmembrane region" description="Helical" evidence="6">
    <location>
        <begin position="145"/>
        <end position="168"/>
    </location>
</feature>
<feature type="transmembrane region" description="Helical" evidence="6">
    <location>
        <begin position="37"/>
        <end position="59"/>
    </location>
</feature>